<evidence type="ECO:0000313" key="3">
    <source>
        <dbReference type="Proteomes" id="UP000515808"/>
    </source>
</evidence>
<gene>
    <name evidence="2" type="ORF">H9W90_00905</name>
</gene>
<feature type="domain" description="Thioredoxin" evidence="1">
    <location>
        <begin position="15"/>
        <end position="165"/>
    </location>
</feature>
<dbReference type="InterPro" id="IPR013766">
    <property type="entry name" value="Thioredoxin_domain"/>
</dbReference>
<reference evidence="2 3" key="1">
    <citation type="submission" date="2020-08" db="EMBL/GenBank/DDBJ databases">
        <title>Polaribacter sp. L12M9 isolated from gut of the Korean scallop.</title>
        <authorList>
            <person name="Jeong Y.S."/>
        </authorList>
    </citation>
    <scope>NUCLEOTIDE SEQUENCE [LARGE SCALE GENOMIC DNA]</scope>
    <source>
        <strain evidence="2 3">L12M9</strain>
    </source>
</reference>
<organism evidence="2 3">
    <name type="scientific">Polaribacter pectinis</name>
    <dbReference type="NCBI Taxonomy" id="2738844"/>
    <lineage>
        <taxon>Bacteria</taxon>
        <taxon>Pseudomonadati</taxon>
        <taxon>Bacteroidota</taxon>
        <taxon>Flavobacteriia</taxon>
        <taxon>Flavobacteriales</taxon>
        <taxon>Flavobacteriaceae</taxon>
    </lineage>
</organism>
<protein>
    <submittedName>
        <fullName evidence="2">TlpA family protein disulfide reductase</fullName>
    </submittedName>
</protein>
<dbReference type="InterPro" id="IPR012336">
    <property type="entry name" value="Thioredoxin-like_fold"/>
</dbReference>
<dbReference type="CDD" id="cd02966">
    <property type="entry name" value="TlpA_like_family"/>
    <property type="match status" value="1"/>
</dbReference>
<evidence type="ECO:0000313" key="2">
    <source>
        <dbReference type="EMBL" id="QNM85715.1"/>
    </source>
</evidence>
<accession>A0A7G9LAR6</accession>
<dbReference type="InterPro" id="IPR050553">
    <property type="entry name" value="Thioredoxin_ResA/DsbE_sf"/>
</dbReference>
<dbReference type="Gene3D" id="3.40.30.10">
    <property type="entry name" value="Glutaredoxin"/>
    <property type="match status" value="1"/>
</dbReference>
<dbReference type="Proteomes" id="UP000515808">
    <property type="component" value="Chromosome"/>
</dbReference>
<name>A0A7G9LAR6_9FLAO</name>
<dbReference type="Pfam" id="PF13905">
    <property type="entry name" value="Thioredoxin_8"/>
    <property type="match status" value="1"/>
</dbReference>
<dbReference type="PROSITE" id="PS51352">
    <property type="entry name" value="THIOREDOXIN_2"/>
    <property type="match status" value="1"/>
</dbReference>
<dbReference type="PROSITE" id="PS51257">
    <property type="entry name" value="PROKAR_LIPOPROTEIN"/>
    <property type="match status" value="1"/>
</dbReference>
<dbReference type="PANTHER" id="PTHR42852">
    <property type="entry name" value="THIOL:DISULFIDE INTERCHANGE PROTEIN DSBE"/>
    <property type="match status" value="1"/>
</dbReference>
<dbReference type="PANTHER" id="PTHR42852:SF13">
    <property type="entry name" value="PROTEIN DIPZ"/>
    <property type="match status" value="1"/>
</dbReference>
<dbReference type="SUPFAM" id="SSF52833">
    <property type="entry name" value="Thioredoxin-like"/>
    <property type="match status" value="1"/>
</dbReference>
<evidence type="ECO:0000259" key="1">
    <source>
        <dbReference type="PROSITE" id="PS51352"/>
    </source>
</evidence>
<dbReference type="KEGG" id="ppec:H9W90_00905"/>
<dbReference type="RefSeq" id="WP_187482617.1">
    <property type="nucleotide sequence ID" value="NZ_CP060695.1"/>
</dbReference>
<dbReference type="AlphaFoldDB" id="A0A7G9LAR6"/>
<sequence length="165" mass="18798">MIKKIVLLLSLVFVSCNLEKPTAFSKEALNEKVIALDNNSSTIEDVLNKHKGKKILIDVWASWCRDCLKGIPAVKNLQKEFPEVVFLFLSVDTKQTSWKYAVNKYNLKGEHYNLPKGMKKGEFVDFLNLGWIPRYLVVDENGRITLFKATSASDNDIYEALNKAI</sequence>
<keyword evidence="3" id="KW-1185">Reference proteome</keyword>
<proteinExistence type="predicted"/>
<dbReference type="EMBL" id="CP060695">
    <property type="protein sequence ID" value="QNM85715.1"/>
    <property type="molecule type" value="Genomic_DNA"/>
</dbReference>
<dbReference type="InterPro" id="IPR036249">
    <property type="entry name" value="Thioredoxin-like_sf"/>
</dbReference>